<sequence>MLPLLAQRPYILTPYGCFMTPPFATRPPPQWAYPRKDPVHDLVQSISEKLAASNSCGGAISVYLELSALVAELPSLDRVVFIEPVVLLGDAQVRPGERGWDP</sequence>
<dbReference type="EMBL" id="BNCP01000001">
    <property type="protein sequence ID" value="GIL69581.1"/>
    <property type="molecule type" value="Genomic_DNA"/>
</dbReference>
<dbReference type="AlphaFoldDB" id="A0A8J4BU81"/>
<accession>A0A8J4BU81</accession>
<dbReference type="OrthoDB" id="524207at2759"/>
<protein>
    <submittedName>
        <fullName evidence="1">Uncharacterized protein</fullName>
    </submittedName>
</protein>
<evidence type="ECO:0000313" key="1">
    <source>
        <dbReference type="EMBL" id="GIL69581.1"/>
    </source>
</evidence>
<proteinExistence type="predicted"/>
<evidence type="ECO:0000313" key="2">
    <source>
        <dbReference type="Proteomes" id="UP000747110"/>
    </source>
</evidence>
<keyword evidence="2" id="KW-1185">Reference proteome</keyword>
<organism evidence="1 2">
    <name type="scientific">Volvox reticuliferus</name>
    <dbReference type="NCBI Taxonomy" id="1737510"/>
    <lineage>
        <taxon>Eukaryota</taxon>
        <taxon>Viridiplantae</taxon>
        <taxon>Chlorophyta</taxon>
        <taxon>core chlorophytes</taxon>
        <taxon>Chlorophyceae</taxon>
        <taxon>CS clade</taxon>
        <taxon>Chlamydomonadales</taxon>
        <taxon>Volvocaceae</taxon>
        <taxon>Volvox</taxon>
    </lineage>
</organism>
<name>A0A8J4BU81_9CHLO</name>
<comment type="caution">
    <text evidence="1">The sequence shown here is derived from an EMBL/GenBank/DDBJ whole genome shotgun (WGS) entry which is preliminary data.</text>
</comment>
<dbReference type="Proteomes" id="UP000747110">
    <property type="component" value="Unassembled WGS sequence"/>
</dbReference>
<reference evidence="1" key="1">
    <citation type="journal article" date="2021" name="Proc. Natl. Acad. Sci. U.S.A.">
        <title>Three genomes in the algal genus Volvox reveal the fate of a haploid sex-determining region after a transition to homothallism.</title>
        <authorList>
            <person name="Yamamoto K."/>
            <person name="Hamaji T."/>
            <person name="Kawai-Toyooka H."/>
            <person name="Matsuzaki R."/>
            <person name="Takahashi F."/>
            <person name="Nishimura Y."/>
            <person name="Kawachi M."/>
            <person name="Noguchi H."/>
            <person name="Minakuchi Y."/>
            <person name="Umen J.G."/>
            <person name="Toyoda A."/>
            <person name="Nozaki H."/>
        </authorList>
    </citation>
    <scope>NUCLEOTIDE SEQUENCE</scope>
    <source>
        <strain evidence="1">NIES-3786</strain>
    </source>
</reference>
<gene>
    <name evidence="1" type="ORF">Vretifemale_470</name>
</gene>